<sequence length="72" mass="7778">MEGVHKSVERHVGNYPGSPADTIFLPNRRVTNSRGMRCASAGAVAGAREPASCSIREHEKENFSQAILNSHS</sequence>
<feature type="compositionally biased region" description="Basic and acidic residues" evidence="1">
    <location>
        <begin position="1"/>
        <end position="12"/>
    </location>
</feature>
<proteinExistence type="predicted"/>
<evidence type="ECO:0000313" key="2">
    <source>
        <dbReference type="EMBL" id="CAK1548645.1"/>
    </source>
</evidence>
<keyword evidence="3" id="KW-1185">Reference proteome</keyword>
<gene>
    <name evidence="2" type="ORF">LNINA_LOCUS8011</name>
</gene>
<dbReference type="Proteomes" id="UP001497472">
    <property type="component" value="Unassembled WGS sequence"/>
</dbReference>
<name>A0AAV1JK94_9NEOP</name>
<evidence type="ECO:0000256" key="1">
    <source>
        <dbReference type="SAM" id="MobiDB-lite"/>
    </source>
</evidence>
<feature type="region of interest" description="Disordered" evidence="1">
    <location>
        <begin position="1"/>
        <end position="20"/>
    </location>
</feature>
<evidence type="ECO:0000313" key="3">
    <source>
        <dbReference type="Proteomes" id="UP001497472"/>
    </source>
</evidence>
<protein>
    <submittedName>
        <fullName evidence="2">Uncharacterized protein</fullName>
    </submittedName>
</protein>
<comment type="caution">
    <text evidence="2">The sequence shown here is derived from an EMBL/GenBank/DDBJ whole genome shotgun (WGS) entry which is preliminary data.</text>
</comment>
<dbReference type="AlphaFoldDB" id="A0AAV1JK94"/>
<organism evidence="2 3">
    <name type="scientific">Leptosia nina</name>
    <dbReference type="NCBI Taxonomy" id="320188"/>
    <lineage>
        <taxon>Eukaryota</taxon>
        <taxon>Metazoa</taxon>
        <taxon>Ecdysozoa</taxon>
        <taxon>Arthropoda</taxon>
        <taxon>Hexapoda</taxon>
        <taxon>Insecta</taxon>
        <taxon>Pterygota</taxon>
        <taxon>Neoptera</taxon>
        <taxon>Endopterygota</taxon>
        <taxon>Lepidoptera</taxon>
        <taxon>Glossata</taxon>
        <taxon>Ditrysia</taxon>
        <taxon>Papilionoidea</taxon>
        <taxon>Pieridae</taxon>
        <taxon>Pierinae</taxon>
        <taxon>Leptosia</taxon>
    </lineage>
</organism>
<accession>A0AAV1JK94</accession>
<reference evidence="2 3" key="1">
    <citation type="submission" date="2023-11" db="EMBL/GenBank/DDBJ databases">
        <authorList>
            <person name="Okamura Y."/>
        </authorList>
    </citation>
    <scope>NUCLEOTIDE SEQUENCE [LARGE SCALE GENOMIC DNA]</scope>
</reference>
<dbReference type="EMBL" id="CAVLEF010000010">
    <property type="protein sequence ID" value="CAK1548645.1"/>
    <property type="molecule type" value="Genomic_DNA"/>
</dbReference>